<sequence>MESGLNCTIQVLKQQTFDELCLGRTCHQMTTCCLTSSARSSFGAPEMRPSPLCHSSYY</sequence>
<name>A0A2P2N3K2_RHIMU</name>
<evidence type="ECO:0000256" key="1">
    <source>
        <dbReference type="SAM" id="MobiDB-lite"/>
    </source>
</evidence>
<reference evidence="2" key="1">
    <citation type="submission" date="2018-02" db="EMBL/GenBank/DDBJ databases">
        <title>Rhizophora mucronata_Transcriptome.</title>
        <authorList>
            <person name="Meera S.P."/>
            <person name="Sreeshan A."/>
            <person name="Augustine A."/>
        </authorList>
    </citation>
    <scope>NUCLEOTIDE SEQUENCE</scope>
    <source>
        <tissue evidence="2">Leaf</tissue>
    </source>
</reference>
<organism evidence="2">
    <name type="scientific">Rhizophora mucronata</name>
    <name type="common">Asiatic mangrove</name>
    <dbReference type="NCBI Taxonomy" id="61149"/>
    <lineage>
        <taxon>Eukaryota</taxon>
        <taxon>Viridiplantae</taxon>
        <taxon>Streptophyta</taxon>
        <taxon>Embryophyta</taxon>
        <taxon>Tracheophyta</taxon>
        <taxon>Spermatophyta</taxon>
        <taxon>Magnoliopsida</taxon>
        <taxon>eudicotyledons</taxon>
        <taxon>Gunneridae</taxon>
        <taxon>Pentapetalae</taxon>
        <taxon>rosids</taxon>
        <taxon>fabids</taxon>
        <taxon>Malpighiales</taxon>
        <taxon>Rhizophoraceae</taxon>
        <taxon>Rhizophora</taxon>
    </lineage>
</organism>
<proteinExistence type="predicted"/>
<protein>
    <submittedName>
        <fullName evidence="2">Uncharacterized protein</fullName>
    </submittedName>
</protein>
<feature type="region of interest" description="Disordered" evidence="1">
    <location>
        <begin position="39"/>
        <end position="58"/>
    </location>
</feature>
<dbReference type="EMBL" id="GGEC01056564">
    <property type="protein sequence ID" value="MBX37048.1"/>
    <property type="molecule type" value="Transcribed_RNA"/>
</dbReference>
<accession>A0A2P2N3K2</accession>
<evidence type="ECO:0000313" key="2">
    <source>
        <dbReference type="EMBL" id="MBX37048.1"/>
    </source>
</evidence>
<dbReference type="AlphaFoldDB" id="A0A2P2N3K2"/>